<sequence>MTCSNGPRRTRRAPPQEITVLIAPSPSPSPARSARRRAAAVSLSAVLMAAGLGVAPATAAPATTSIAAIQGTGDTTPLAGRTVTTEPAVVTAVYPPGSGALGGFVIQTPGSGGTITGTTPSTGLFVYTGQAPVTVQEGDAVQVTGTAGEFKGLTQLSGDVKVTKVIKKVAPVKPVTTEWASTVSYRENLESMLYQPREQFRVADTYGVGRYGELGLSAGPALPAQPTDVALPGSPEAEAQAARNRAISVTLDDGTNQGFAASPTLEARTVPYLDPQNPVEVGDRAKLTEPVIVDYRHDTWRLQPTSPVTRGTEPVRFTTSSDKTPRVGGQFSVASFNVLNYFTTTGQERRCKGGNYSTDGTYNVAQGCDVRGAYDVADLQRQQAKTVTAINQLDASVVGLMEIENSVKLGETTDEALTTLVGALNGAAGYRKWAAAPVDGSQLQDVAEQDVITNAIIYQPREVQLQGDAQALGSEAGPGGAFENARTPLAAAFTAAHGKGKASGAPTTVVVNHFKSKGSGPKNGPNADAGDGQGAWNAARVAQAEALVEWIPELTDRAGSQDVALLGDFNSYTQEDPMQVLYSAGFESAPAPTEHTYVFGGQVGSLDHLLVSRSLQQRMTGADVWNINSGQSPLLQYAQYRTTALDYYRPDASASSDHDPAIAGFRAGRG</sequence>
<feature type="region of interest" description="Disordered" evidence="1">
    <location>
        <begin position="303"/>
        <end position="324"/>
    </location>
</feature>
<keyword evidence="2" id="KW-1133">Transmembrane helix</keyword>
<dbReference type="NCBIfam" id="NF033681">
    <property type="entry name" value="ExeM_NucH_DNase"/>
    <property type="match status" value="1"/>
</dbReference>
<keyword evidence="3" id="KW-0540">Nuclease</keyword>
<dbReference type="CDD" id="cd04486">
    <property type="entry name" value="YhcR_OBF_like"/>
    <property type="match status" value="1"/>
</dbReference>
<accession>A0A495A5J5</accession>
<dbReference type="Gene3D" id="3.60.10.10">
    <property type="entry name" value="Endonuclease/exonuclease/phosphatase"/>
    <property type="match status" value="1"/>
</dbReference>
<dbReference type="GO" id="GO:0004519">
    <property type="term" value="F:endonuclease activity"/>
    <property type="evidence" value="ECO:0007669"/>
    <property type="project" value="UniProtKB-KW"/>
</dbReference>
<dbReference type="PANTHER" id="PTHR42834:SF1">
    <property type="entry name" value="ENDONUCLEASE_EXONUCLEASE_PHOSPHATASE FAMILY PROTEIN (AFU_ORTHOLOGUE AFUA_3G09210)"/>
    <property type="match status" value="1"/>
</dbReference>
<evidence type="ECO:0000256" key="1">
    <source>
        <dbReference type="SAM" id="MobiDB-lite"/>
    </source>
</evidence>
<name>A0A495A5J5_9MICC</name>
<protein>
    <submittedName>
        <fullName evidence="3">ExeM/NucH family extracellular endonuclease</fullName>
    </submittedName>
</protein>
<keyword evidence="3" id="KW-0255">Endonuclease</keyword>
<dbReference type="OrthoDB" id="1016457at2"/>
<gene>
    <name evidence="3" type="ORF">C1C97_006505</name>
</gene>
<dbReference type="InterPro" id="IPR047971">
    <property type="entry name" value="ExeM-like"/>
</dbReference>
<keyword evidence="2" id="KW-0812">Transmembrane</keyword>
<organism evidence="3 4">
    <name type="scientific">Kocuria tytonis</name>
    <dbReference type="NCBI Taxonomy" id="2054280"/>
    <lineage>
        <taxon>Bacteria</taxon>
        <taxon>Bacillati</taxon>
        <taxon>Actinomycetota</taxon>
        <taxon>Actinomycetes</taxon>
        <taxon>Micrococcales</taxon>
        <taxon>Micrococcaceae</taxon>
        <taxon>Kocuria</taxon>
    </lineage>
</organism>
<reference evidence="3 4" key="1">
    <citation type="submission" date="2018-10" db="EMBL/GenBank/DDBJ databases">
        <title>Kocuria tytouropygialis sp. nov., isolated from the uropygial gland of an American barn owl (Tyto furcata).</title>
        <authorList>
            <person name="Braun M.S."/>
            <person name="Wang E."/>
            <person name="Zimmermann S."/>
            <person name="Wagner H."/>
            <person name="Wink M."/>
        </authorList>
    </citation>
    <scope>NUCLEOTIDE SEQUENCE [LARGE SCALE GENOMIC DNA]</scope>
    <source>
        <strain evidence="3 4">442</strain>
    </source>
</reference>
<evidence type="ECO:0000313" key="3">
    <source>
        <dbReference type="EMBL" id="RKQ34934.1"/>
    </source>
</evidence>
<comment type="caution">
    <text evidence="3">The sequence shown here is derived from an EMBL/GenBank/DDBJ whole genome shotgun (WGS) entry which is preliminary data.</text>
</comment>
<feature type="region of interest" description="Disordered" evidence="1">
    <location>
        <begin position="651"/>
        <end position="670"/>
    </location>
</feature>
<dbReference type="Proteomes" id="UP000249516">
    <property type="component" value="Unassembled WGS sequence"/>
</dbReference>
<evidence type="ECO:0000313" key="4">
    <source>
        <dbReference type="Proteomes" id="UP000249516"/>
    </source>
</evidence>
<dbReference type="InterPro" id="IPR036691">
    <property type="entry name" value="Endo/exonu/phosph_ase_sf"/>
</dbReference>
<feature type="transmembrane region" description="Helical" evidence="2">
    <location>
        <begin position="38"/>
        <end position="59"/>
    </location>
</feature>
<proteinExistence type="predicted"/>
<keyword evidence="4" id="KW-1185">Reference proteome</keyword>
<keyword evidence="3" id="KW-0378">Hydrolase</keyword>
<dbReference type="AlphaFoldDB" id="A0A495A5J5"/>
<dbReference type="SUPFAM" id="SSF56219">
    <property type="entry name" value="DNase I-like"/>
    <property type="match status" value="1"/>
</dbReference>
<dbReference type="EMBL" id="PNJG02000002">
    <property type="protein sequence ID" value="RKQ34934.1"/>
    <property type="molecule type" value="Genomic_DNA"/>
</dbReference>
<dbReference type="PANTHER" id="PTHR42834">
    <property type="entry name" value="ENDONUCLEASE/EXONUCLEASE/PHOSPHATASE FAMILY PROTEIN (AFU_ORTHOLOGUE AFUA_3G09210)"/>
    <property type="match status" value="1"/>
</dbReference>
<keyword evidence="2" id="KW-0472">Membrane</keyword>
<evidence type="ECO:0000256" key="2">
    <source>
        <dbReference type="SAM" id="Phobius"/>
    </source>
</evidence>
<dbReference type="CDD" id="cd10283">
    <property type="entry name" value="MnuA_DNase1-like"/>
    <property type="match status" value="1"/>
</dbReference>